<proteinExistence type="predicted"/>
<name>A0ABN6NWF0_9PROT</name>
<feature type="transmembrane region" description="Helical" evidence="1">
    <location>
        <begin position="20"/>
        <end position="41"/>
    </location>
</feature>
<keyword evidence="1" id="KW-0812">Transmembrane</keyword>
<dbReference type="Proteomes" id="UP000831327">
    <property type="component" value="Chromosome"/>
</dbReference>
<gene>
    <name evidence="2" type="ORF">Rmf_02940</name>
</gene>
<organism evidence="2 3">
    <name type="scientific">Roseomonas fluvialis</name>
    <dbReference type="NCBI Taxonomy" id="1750527"/>
    <lineage>
        <taxon>Bacteria</taxon>
        <taxon>Pseudomonadati</taxon>
        <taxon>Pseudomonadota</taxon>
        <taxon>Alphaproteobacteria</taxon>
        <taxon>Acetobacterales</taxon>
        <taxon>Roseomonadaceae</taxon>
        <taxon>Roseomonas</taxon>
    </lineage>
</organism>
<keyword evidence="1" id="KW-1133">Transmembrane helix</keyword>
<evidence type="ECO:0008006" key="4">
    <source>
        <dbReference type="Google" id="ProtNLM"/>
    </source>
</evidence>
<protein>
    <recommendedName>
        <fullName evidence="4">HEAT repeat domain-containing protein</fullName>
    </recommendedName>
</protein>
<accession>A0ABN6NWF0</accession>
<evidence type="ECO:0000313" key="2">
    <source>
        <dbReference type="EMBL" id="BDG70365.1"/>
    </source>
</evidence>
<keyword evidence="1" id="KW-0472">Membrane</keyword>
<sequence length="244" mass="24294">MTEPTDVAPQRAVAGDWTGLVTLCLAALSGLFSVLALVVALHGAPPPVAAAAHAATPNWNANVRAEPPLAGDAPRLLVAIELLLPHLPRGAPFPRAFAVAVALASGDAEVTRLLLPLAPAAAEGAPTLRRLAEDFAAAADAAVLAEMGFGPDAGWLARGAAATMRLGASLGAAGTPGLAALREAAALLAAGDAVAAEAMLATLPPATAEALGDWRAGLRRRVAADQAQARLSALALERAQAVAP</sequence>
<dbReference type="EMBL" id="AP025637">
    <property type="protein sequence ID" value="BDG70365.1"/>
    <property type="molecule type" value="Genomic_DNA"/>
</dbReference>
<dbReference type="RefSeq" id="WP_244457700.1">
    <property type="nucleotide sequence ID" value="NZ_AP025637.1"/>
</dbReference>
<evidence type="ECO:0000256" key="1">
    <source>
        <dbReference type="SAM" id="Phobius"/>
    </source>
</evidence>
<keyword evidence="3" id="KW-1185">Reference proteome</keyword>
<reference evidence="2 3" key="1">
    <citation type="journal article" date="2016" name="Microbes Environ.">
        <title>Phylogenetically diverse aerobic anoxygenic phototrophic bacteria isolated from epilithic biofilms in Tama river, Japan.</title>
        <authorList>
            <person name="Hirose S."/>
            <person name="Matsuura K."/>
            <person name="Haruta S."/>
        </authorList>
    </citation>
    <scope>NUCLEOTIDE SEQUENCE [LARGE SCALE GENOMIC DNA]</scope>
    <source>
        <strain evidence="2 3">S08</strain>
    </source>
</reference>
<evidence type="ECO:0000313" key="3">
    <source>
        <dbReference type="Proteomes" id="UP000831327"/>
    </source>
</evidence>